<feature type="repeat" description="ANK" evidence="1">
    <location>
        <begin position="19"/>
        <end position="51"/>
    </location>
</feature>
<dbReference type="InterPro" id="IPR002110">
    <property type="entry name" value="Ankyrin_rpt"/>
</dbReference>
<accession>A0A1X7TBJ1</accession>
<organism evidence="2">
    <name type="scientific">Amphimedon queenslandica</name>
    <name type="common">Sponge</name>
    <dbReference type="NCBI Taxonomy" id="400682"/>
    <lineage>
        <taxon>Eukaryota</taxon>
        <taxon>Metazoa</taxon>
        <taxon>Porifera</taxon>
        <taxon>Demospongiae</taxon>
        <taxon>Heteroscleromorpha</taxon>
        <taxon>Haplosclerida</taxon>
        <taxon>Niphatidae</taxon>
        <taxon>Amphimedon</taxon>
    </lineage>
</organism>
<dbReference type="SUPFAM" id="SSF48403">
    <property type="entry name" value="Ankyrin repeat"/>
    <property type="match status" value="1"/>
</dbReference>
<dbReference type="AlphaFoldDB" id="A0A1X7TBJ1"/>
<evidence type="ECO:0000313" key="2">
    <source>
        <dbReference type="EnsemblMetazoa" id="Aqu2.1.11933_001"/>
    </source>
</evidence>
<dbReference type="SMART" id="SM00248">
    <property type="entry name" value="ANK"/>
    <property type="match status" value="2"/>
</dbReference>
<feature type="repeat" description="ANK" evidence="1">
    <location>
        <begin position="52"/>
        <end position="84"/>
    </location>
</feature>
<dbReference type="PROSITE" id="PS50088">
    <property type="entry name" value="ANK_REPEAT"/>
    <property type="match status" value="2"/>
</dbReference>
<dbReference type="PANTHER" id="PTHR22677:SF4">
    <property type="entry name" value="USHER SYNDROME TYPE-1G PROTEIN-LIKE PROTEIN"/>
    <property type="match status" value="1"/>
</dbReference>
<dbReference type="PANTHER" id="PTHR22677">
    <property type="entry name" value="ANKYRIN REPEAT DOMAIN-CONTAINING PROTEIN 60"/>
    <property type="match status" value="1"/>
</dbReference>
<dbReference type="PRINTS" id="PR01415">
    <property type="entry name" value="ANKYRIN"/>
</dbReference>
<dbReference type="STRING" id="400682.A0A1X7TBJ1"/>
<dbReference type="EnsemblMetazoa" id="Aqu2.1.11933_001">
    <property type="protein sequence ID" value="Aqu2.1.11933_001"/>
    <property type="gene ID" value="Aqu2.1.11933"/>
</dbReference>
<keyword evidence="1" id="KW-0040">ANK repeat</keyword>
<dbReference type="OrthoDB" id="194358at2759"/>
<protein>
    <submittedName>
        <fullName evidence="2">Uncharacterized protein</fullName>
    </submittedName>
</protein>
<reference evidence="2" key="1">
    <citation type="submission" date="2017-05" db="UniProtKB">
        <authorList>
            <consortium name="EnsemblMetazoa"/>
        </authorList>
    </citation>
    <scope>IDENTIFICATION</scope>
</reference>
<name>A0A1X7TBJ1_AMPQE</name>
<proteinExistence type="predicted"/>
<evidence type="ECO:0000256" key="1">
    <source>
        <dbReference type="PROSITE-ProRule" id="PRU00023"/>
    </source>
</evidence>
<sequence length="136" mass="15222">MKTALSNGADINWKNTSWYKKTPLHEAALYNRSNAVQWLLSKGADLESRDDDGWTPLIVAAANGHTQVVTMLLEKGADVTASDNTYKRPVGIDIFFGMEDILRIKMYTCTLNVPPLSITYSILWSIEDRPTIKVGF</sequence>
<dbReference type="PROSITE" id="PS50297">
    <property type="entry name" value="ANK_REP_REGION"/>
    <property type="match status" value="2"/>
</dbReference>
<dbReference type="InterPro" id="IPR036770">
    <property type="entry name" value="Ankyrin_rpt-contain_sf"/>
</dbReference>
<dbReference type="InterPro" id="IPR039323">
    <property type="entry name" value="ANKRD_45/46/60"/>
</dbReference>
<dbReference type="InParanoid" id="A0A1X7TBJ1"/>
<dbReference type="Pfam" id="PF12796">
    <property type="entry name" value="Ank_2"/>
    <property type="match status" value="1"/>
</dbReference>
<dbReference type="Gene3D" id="1.25.40.20">
    <property type="entry name" value="Ankyrin repeat-containing domain"/>
    <property type="match status" value="1"/>
</dbReference>